<name>A0A0D1K3P8_9SPHN</name>
<proteinExistence type="predicted"/>
<dbReference type="InterPro" id="IPR001296">
    <property type="entry name" value="Glyco_trans_1"/>
</dbReference>
<dbReference type="CDD" id="cd03801">
    <property type="entry name" value="GT4_PimA-like"/>
    <property type="match status" value="1"/>
</dbReference>
<dbReference type="Gene3D" id="3.40.50.2000">
    <property type="entry name" value="Glycogen Phosphorylase B"/>
    <property type="match status" value="2"/>
</dbReference>
<evidence type="ECO:0000313" key="4">
    <source>
        <dbReference type="Proteomes" id="UP000033203"/>
    </source>
</evidence>
<dbReference type="EMBL" id="JXTP01000033">
    <property type="protein sequence ID" value="KIU28228.1"/>
    <property type="molecule type" value="Genomic_DNA"/>
</dbReference>
<reference evidence="3 4" key="1">
    <citation type="submission" date="2015-01" db="EMBL/GenBank/DDBJ databases">
        <title>Genome of Sphingomonas taxi strain 30a.</title>
        <authorList>
            <person name="Eevers N."/>
            <person name="Van Hamme J."/>
            <person name="Bottos E."/>
            <person name="Weyens N."/>
            <person name="Vangronsveld J."/>
        </authorList>
    </citation>
    <scope>NUCLEOTIDE SEQUENCE [LARGE SCALE GENOMIC DNA]</scope>
    <source>
        <strain evidence="3 4">30a</strain>
    </source>
</reference>
<feature type="domain" description="Glycosyltransferase subfamily 4-like N-terminal" evidence="2">
    <location>
        <begin position="42"/>
        <end position="179"/>
    </location>
</feature>
<accession>A0A0D1K3P8</accession>
<dbReference type="Pfam" id="PF00534">
    <property type="entry name" value="Glycos_transf_1"/>
    <property type="match status" value="1"/>
</dbReference>
<dbReference type="PANTHER" id="PTHR12526">
    <property type="entry name" value="GLYCOSYLTRANSFERASE"/>
    <property type="match status" value="1"/>
</dbReference>
<dbReference type="GO" id="GO:0016757">
    <property type="term" value="F:glycosyltransferase activity"/>
    <property type="evidence" value="ECO:0007669"/>
    <property type="project" value="InterPro"/>
</dbReference>
<comment type="caution">
    <text evidence="3">The sequence shown here is derived from an EMBL/GenBank/DDBJ whole genome shotgun (WGS) entry which is preliminary data.</text>
</comment>
<organism evidence="3 4">
    <name type="scientific">Sphingomonas melonis</name>
    <dbReference type="NCBI Taxonomy" id="152682"/>
    <lineage>
        <taxon>Bacteria</taxon>
        <taxon>Pseudomonadati</taxon>
        <taxon>Pseudomonadota</taxon>
        <taxon>Alphaproteobacteria</taxon>
        <taxon>Sphingomonadales</taxon>
        <taxon>Sphingomonadaceae</taxon>
        <taxon>Sphingomonas</taxon>
    </lineage>
</organism>
<dbReference type="InterPro" id="IPR028098">
    <property type="entry name" value="Glyco_trans_4-like_N"/>
</dbReference>
<dbReference type="AlphaFoldDB" id="A0A0D1K3P8"/>
<sequence>MTGVLLLDHSGELGGGELSLFDYAGTTRLPVQVVVFEPGPFVDRLQEAGIAVEVIAAGSVLDVRRDNGIAKILGIVPSLTRSILALARRMRGAQLVYANSQKALVVAALANGIARRPLIWHLHDIMTATHFSGTMRRVAIGLSNRFATHLIANSHATEVSYRQAGGRLPVTVIHNGINPAPFTDADRAVVRAALVRDAGIPEEAPIVALFGRLSSWKGQDVALAAIAAVPGAHLVLVGSAMFGDGAFEAALRRDVTARGIGDRVHFLGFRSDVAALMTGVDVIVHASTAPEPFGRVIAEAMMAGTPVIASAAGGAIEIVEDDIGVLVPPGDVGALATAIRHLIADPVAAAAMAQRARAMVLARFALPVATMRTDAVVMAVAPGIVSGRT</sequence>
<dbReference type="SUPFAM" id="SSF53756">
    <property type="entry name" value="UDP-Glycosyltransferase/glycogen phosphorylase"/>
    <property type="match status" value="1"/>
</dbReference>
<dbReference type="PATRIC" id="fig|1549858.7.peg.575"/>
<dbReference type="Pfam" id="PF13439">
    <property type="entry name" value="Glyco_transf_4"/>
    <property type="match status" value="1"/>
</dbReference>
<feature type="domain" description="Glycosyl transferase family 1" evidence="1">
    <location>
        <begin position="196"/>
        <end position="358"/>
    </location>
</feature>
<evidence type="ECO:0000259" key="2">
    <source>
        <dbReference type="Pfam" id="PF13439"/>
    </source>
</evidence>
<evidence type="ECO:0008006" key="5">
    <source>
        <dbReference type="Google" id="ProtNLM"/>
    </source>
</evidence>
<dbReference type="Proteomes" id="UP000033203">
    <property type="component" value="Unassembled WGS sequence"/>
</dbReference>
<evidence type="ECO:0000313" key="3">
    <source>
        <dbReference type="EMBL" id="KIU28228.1"/>
    </source>
</evidence>
<protein>
    <recommendedName>
        <fullName evidence="5">Glycosyl transferase family 1</fullName>
    </recommendedName>
</protein>
<evidence type="ECO:0000259" key="1">
    <source>
        <dbReference type="Pfam" id="PF00534"/>
    </source>
</evidence>
<gene>
    <name evidence="3" type="ORF">SR41_08360</name>
</gene>